<organism evidence="3 4">
    <name type="scientific">Candidatus Gottesmanbacteria bacterium RIFCSPHIGHO2_01_FULL_46_14</name>
    <dbReference type="NCBI Taxonomy" id="1798380"/>
    <lineage>
        <taxon>Bacteria</taxon>
        <taxon>Candidatus Gottesmaniibacteriota</taxon>
    </lineage>
</organism>
<dbReference type="CDD" id="cd05403">
    <property type="entry name" value="NT_KNTase_like"/>
    <property type="match status" value="1"/>
</dbReference>
<dbReference type="Proteomes" id="UP000177416">
    <property type="component" value="Unassembled WGS sequence"/>
</dbReference>
<dbReference type="AlphaFoldDB" id="A0A1F5ZR77"/>
<dbReference type="EMBL" id="MFJJ01000012">
    <property type="protein sequence ID" value="OGG14845.1"/>
    <property type="molecule type" value="Genomic_DNA"/>
</dbReference>
<sequence length="144" mass="16008">MAHQSILNDSPEHLLARFRDALASHDIPVSQLILFGSYAKGAPKPWSDLDVCVVSPIFGKNRYDEMVLLGHIAGEIEPMIEPHPYHPKDLADPWDPLAAEIRRTGKFVGEDTADGQHLAELSASNPRTLRRGHRGREGFPAVRE</sequence>
<evidence type="ECO:0000256" key="1">
    <source>
        <dbReference type="SAM" id="MobiDB-lite"/>
    </source>
</evidence>
<evidence type="ECO:0000313" key="3">
    <source>
        <dbReference type="EMBL" id="OGG14845.1"/>
    </source>
</evidence>
<dbReference type="InterPro" id="IPR043519">
    <property type="entry name" value="NT_sf"/>
</dbReference>
<reference evidence="3 4" key="1">
    <citation type="journal article" date="2016" name="Nat. Commun.">
        <title>Thousands of microbial genomes shed light on interconnected biogeochemical processes in an aquifer system.</title>
        <authorList>
            <person name="Anantharaman K."/>
            <person name="Brown C.T."/>
            <person name="Hug L.A."/>
            <person name="Sharon I."/>
            <person name="Castelle C.J."/>
            <person name="Probst A.J."/>
            <person name="Thomas B.C."/>
            <person name="Singh A."/>
            <person name="Wilkins M.J."/>
            <person name="Karaoz U."/>
            <person name="Brodie E.L."/>
            <person name="Williams K.H."/>
            <person name="Hubbard S.S."/>
            <person name="Banfield J.F."/>
        </authorList>
    </citation>
    <scope>NUCLEOTIDE SEQUENCE [LARGE SCALE GENOMIC DNA]</scope>
</reference>
<comment type="caution">
    <text evidence="3">The sequence shown here is derived from an EMBL/GenBank/DDBJ whole genome shotgun (WGS) entry which is preliminary data.</text>
</comment>
<dbReference type="PANTHER" id="PTHR43449:SF1">
    <property type="entry name" value="POLYMERASE BETA NUCLEOTIDYLTRANSFERASE DOMAIN-CONTAINING PROTEIN"/>
    <property type="match status" value="1"/>
</dbReference>
<dbReference type="Gene3D" id="3.30.460.10">
    <property type="entry name" value="Beta Polymerase, domain 2"/>
    <property type="match status" value="1"/>
</dbReference>
<dbReference type="SUPFAM" id="SSF81301">
    <property type="entry name" value="Nucleotidyltransferase"/>
    <property type="match status" value="1"/>
</dbReference>
<dbReference type="InterPro" id="IPR002934">
    <property type="entry name" value="Polymerase_NTP_transf_dom"/>
</dbReference>
<name>A0A1F5ZR77_9BACT</name>
<proteinExistence type="predicted"/>
<dbReference type="PANTHER" id="PTHR43449">
    <property type="entry name" value="NUCLEOTIDYLTRANSFERASE"/>
    <property type="match status" value="1"/>
</dbReference>
<dbReference type="Pfam" id="PF01909">
    <property type="entry name" value="NTP_transf_2"/>
    <property type="match status" value="1"/>
</dbReference>
<evidence type="ECO:0000259" key="2">
    <source>
        <dbReference type="Pfam" id="PF01909"/>
    </source>
</evidence>
<feature type="region of interest" description="Disordered" evidence="1">
    <location>
        <begin position="110"/>
        <end position="144"/>
    </location>
</feature>
<dbReference type="GO" id="GO:0016779">
    <property type="term" value="F:nucleotidyltransferase activity"/>
    <property type="evidence" value="ECO:0007669"/>
    <property type="project" value="InterPro"/>
</dbReference>
<protein>
    <recommendedName>
        <fullName evidence="2">Polymerase nucleotidyl transferase domain-containing protein</fullName>
    </recommendedName>
</protein>
<evidence type="ECO:0000313" key="4">
    <source>
        <dbReference type="Proteomes" id="UP000177416"/>
    </source>
</evidence>
<gene>
    <name evidence="3" type="ORF">A2875_03975</name>
</gene>
<feature type="domain" description="Polymerase nucleotidyl transferase" evidence="2">
    <location>
        <begin position="16"/>
        <end position="61"/>
    </location>
</feature>
<accession>A0A1F5ZR77</accession>